<keyword evidence="5" id="KW-0004">4Fe-4S</keyword>
<proteinExistence type="inferred from homology"/>
<evidence type="ECO:0000256" key="3">
    <source>
        <dbReference type="ARBA" id="ARBA00012030"/>
    </source>
</evidence>
<comment type="caution">
    <text evidence="15">The sequence shown here is derived from an EMBL/GenBank/DDBJ whole genome shotgun (WGS) entry which is preliminary data.</text>
</comment>
<evidence type="ECO:0000256" key="9">
    <source>
        <dbReference type="ARBA" id="ARBA00023004"/>
    </source>
</evidence>
<dbReference type="NCBIfam" id="TIGR00758">
    <property type="entry name" value="UDG_fam4"/>
    <property type="match status" value="1"/>
</dbReference>
<feature type="compositionally biased region" description="Basic and acidic residues" evidence="13">
    <location>
        <begin position="27"/>
        <end position="36"/>
    </location>
</feature>
<evidence type="ECO:0000256" key="6">
    <source>
        <dbReference type="ARBA" id="ARBA00022723"/>
    </source>
</evidence>
<keyword evidence="6" id="KW-0479">Metal-binding</keyword>
<comment type="catalytic activity">
    <reaction evidence="1">
        <text>Hydrolyzes single-stranded DNA or mismatched double-stranded DNA and polynucleotides, releasing free uracil.</text>
        <dbReference type="EC" id="3.2.2.27"/>
    </reaction>
</comment>
<sequence>MNDPKEFLEKATRFLQQQREMYGDFSVHVEEKHETESEQVQEPNTSYKSESQDHQQPEVSEEKKAEVEVRKSPAELIEECSTLEELRALCEEAEELKTDLEGTNLVFGVGNPNADLMIVGEAPGYNEDQQGEPFVGQAGQLLDKIMAAIKFKRSDIYIANILKHRPPDNRDPEPEERQRSLPYLLKQIELIDPKLILCVGRISATTLLDKETSLGNLRGTFHEFHGRELMVTYHPAALLYNQKYKRPTWEDVQLLRKRYDELGGQP</sequence>
<dbReference type="GO" id="GO:0006281">
    <property type="term" value="P:DNA repair"/>
    <property type="evidence" value="ECO:0007669"/>
    <property type="project" value="UniProtKB-KW"/>
</dbReference>
<accession>A0A9X2L5D5</accession>
<keyword evidence="9" id="KW-0408">Iron</keyword>
<dbReference type="Pfam" id="PF03167">
    <property type="entry name" value="UDG"/>
    <property type="match status" value="1"/>
</dbReference>
<evidence type="ECO:0000256" key="2">
    <source>
        <dbReference type="ARBA" id="ARBA00006521"/>
    </source>
</evidence>
<name>A0A9X2L5D5_9BACT</name>
<dbReference type="Gene3D" id="3.40.470.10">
    <property type="entry name" value="Uracil-DNA glycosylase-like domain"/>
    <property type="match status" value="1"/>
</dbReference>
<keyword evidence="10" id="KW-0411">Iron-sulfur</keyword>
<protein>
    <recommendedName>
        <fullName evidence="4">Type-4 uracil-DNA glycosylase</fullName>
        <ecNumber evidence="3">3.2.2.27</ecNumber>
    </recommendedName>
</protein>
<feature type="coiled-coil region" evidence="12">
    <location>
        <begin position="76"/>
        <end position="103"/>
    </location>
</feature>
<dbReference type="AlphaFoldDB" id="A0A9X2L5D5"/>
<dbReference type="InterPro" id="IPR051536">
    <property type="entry name" value="UDG_Type-4/5"/>
</dbReference>
<dbReference type="PANTHER" id="PTHR33693">
    <property type="entry name" value="TYPE-5 URACIL-DNA GLYCOSYLASE"/>
    <property type="match status" value="1"/>
</dbReference>
<dbReference type="EC" id="3.2.2.27" evidence="3"/>
<feature type="region of interest" description="Disordered" evidence="13">
    <location>
        <begin position="24"/>
        <end position="67"/>
    </location>
</feature>
<evidence type="ECO:0000256" key="11">
    <source>
        <dbReference type="ARBA" id="ARBA00023204"/>
    </source>
</evidence>
<feature type="compositionally biased region" description="Polar residues" evidence="13">
    <location>
        <begin position="38"/>
        <end position="49"/>
    </location>
</feature>
<dbReference type="GO" id="GO:0046872">
    <property type="term" value="F:metal ion binding"/>
    <property type="evidence" value="ECO:0007669"/>
    <property type="project" value="UniProtKB-KW"/>
</dbReference>
<keyword evidence="16" id="KW-1185">Reference proteome</keyword>
<dbReference type="GO" id="GO:0004844">
    <property type="term" value="F:uracil DNA N-glycosylase activity"/>
    <property type="evidence" value="ECO:0007669"/>
    <property type="project" value="UniProtKB-EC"/>
</dbReference>
<dbReference type="SMART" id="SM00986">
    <property type="entry name" value="UDG"/>
    <property type="match status" value="1"/>
</dbReference>
<dbReference type="SMART" id="SM00987">
    <property type="entry name" value="UreE_C"/>
    <property type="match status" value="1"/>
</dbReference>
<dbReference type="InterPro" id="IPR036895">
    <property type="entry name" value="Uracil-DNA_glycosylase-like_sf"/>
</dbReference>
<gene>
    <name evidence="15" type="ORF">NM125_13990</name>
</gene>
<feature type="domain" description="Uracil-DNA glycosylase-like" evidence="14">
    <location>
        <begin position="107"/>
        <end position="253"/>
    </location>
</feature>
<keyword evidence="8" id="KW-0378">Hydrolase</keyword>
<dbReference type="InterPro" id="IPR005122">
    <property type="entry name" value="Uracil-DNA_glycosylase-like"/>
</dbReference>
<dbReference type="InterPro" id="IPR005273">
    <property type="entry name" value="Ura-DNA_glyco_family4"/>
</dbReference>
<comment type="similarity">
    <text evidence="2">Belongs to the uracil-DNA glycosylase (UDG) superfamily. Type 4 (UDGa) family.</text>
</comment>
<dbReference type="CDD" id="cd10030">
    <property type="entry name" value="UDG-F4_TTUDGA_SPO1dp_like"/>
    <property type="match status" value="1"/>
</dbReference>
<dbReference type="Proteomes" id="UP001139125">
    <property type="component" value="Unassembled WGS sequence"/>
</dbReference>
<evidence type="ECO:0000256" key="1">
    <source>
        <dbReference type="ARBA" id="ARBA00001400"/>
    </source>
</evidence>
<evidence type="ECO:0000256" key="13">
    <source>
        <dbReference type="SAM" id="MobiDB-lite"/>
    </source>
</evidence>
<dbReference type="EMBL" id="JANDBC010000003">
    <property type="protein sequence ID" value="MCP9292695.1"/>
    <property type="molecule type" value="Genomic_DNA"/>
</dbReference>
<evidence type="ECO:0000256" key="10">
    <source>
        <dbReference type="ARBA" id="ARBA00023014"/>
    </source>
</evidence>
<evidence type="ECO:0000256" key="12">
    <source>
        <dbReference type="SAM" id="Coils"/>
    </source>
</evidence>
<dbReference type="SUPFAM" id="SSF52141">
    <property type="entry name" value="Uracil-DNA glycosylase-like"/>
    <property type="match status" value="1"/>
</dbReference>
<evidence type="ECO:0000256" key="8">
    <source>
        <dbReference type="ARBA" id="ARBA00022801"/>
    </source>
</evidence>
<evidence type="ECO:0000256" key="7">
    <source>
        <dbReference type="ARBA" id="ARBA00022763"/>
    </source>
</evidence>
<keyword evidence="7" id="KW-0227">DNA damage</keyword>
<evidence type="ECO:0000313" key="15">
    <source>
        <dbReference type="EMBL" id="MCP9292695.1"/>
    </source>
</evidence>
<organism evidence="15 16">
    <name type="scientific">Gracilimonas sediminicola</name>
    <dbReference type="NCBI Taxonomy" id="2952158"/>
    <lineage>
        <taxon>Bacteria</taxon>
        <taxon>Pseudomonadati</taxon>
        <taxon>Balneolota</taxon>
        <taxon>Balneolia</taxon>
        <taxon>Balneolales</taxon>
        <taxon>Balneolaceae</taxon>
        <taxon>Gracilimonas</taxon>
    </lineage>
</organism>
<dbReference type="GO" id="GO:0051539">
    <property type="term" value="F:4 iron, 4 sulfur cluster binding"/>
    <property type="evidence" value="ECO:0007669"/>
    <property type="project" value="UniProtKB-KW"/>
</dbReference>
<dbReference type="PANTHER" id="PTHR33693:SF1">
    <property type="entry name" value="TYPE-4 URACIL-DNA GLYCOSYLASE"/>
    <property type="match status" value="1"/>
</dbReference>
<evidence type="ECO:0000313" key="16">
    <source>
        <dbReference type="Proteomes" id="UP001139125"/>
    </source>
</evidence>
<evidence type="ECO:0000259" key="14">
    <source>
        <dbReference type="SMART" id="SM00986"/>
    </source>
</evidence>
<feature type="compositionally biased region" description="Basic and acidic residues" evidence="13">
    <location>
        <begin position="50"/>
        <end position="67"/>
    </location>
</feature>
<evidence type="ECO:0000256" key="5">
    <source>
        <dbReference type="ARBA" id="ARBA00022485"/>
    </source>
</evidence>
<reference evidence="15" key="1">
    <citation type="submission" date="2022-06" db="EMBL/GenBank/DDBJ databases">
        <title>Gracilimonas sp. CAU 1638 isolated from sea sediment.</title>
        <authorList>
            <person name="Kim W."/>
        </authorList>
    </citation>
    <scope>NUCLEOTIDE SEQUENCE</scope>
    <source>
        <strain evidence="15">CAU 1638</strain>
    </source>
</reference>
<keyword evidence="11" id="KW-0234">DNA repair</keyword>
<keyword evidence="12" id="KW-0175">Coiled coil</keyword>
<evidence type="ECO:0000256" key="4">
    <source>
        <dbReference type="ARBA" id="ARBA00019403"/>
    </source>
</evidence>
<dbReference type="RefSeq" id="WP_255135593.1">
    <property type="nucleotide sequence ID" value="NZ_JANDBC010000003.1"/>
</dbReference>